<dbReference type="PANTHER" id="PTHR14716:SF0">
    <property type="entry name" value="CILIA- AND FLAGELLA-ASSOCIATED PROTEIN 69"/>
    <property type="match status" value="1"/>
</dbReference>
<evidence type="ECO:0000313" key="3">
    <source>
        <dbReference type="Proteomes" id="UP000281553"/>
    </source>
</evidence>
<evidence type="ECO:0000256" key="1">
    <source>
        <dbReference type="SAM" id="MobiDB-lite"/>
    </source>
</evidence>
<sequence>MSSIQITTSTSDSTWDTTFGVEVESGTRTTMDTTTTTENSASSGGRSESPHNWIPIKEHESLFSTIYALFTKLGFEGHHELNAEELVTKALIENFLNVKVDNTMCDLSMELARANVRPVTPDQDLLCQLSKVAEDRRQQLRQMQLEIIQEMAERDIASEMEYYSVPRELRRREEMVQRQLIDFIARTSNHAYLRLAKAKQEIHIARSRFRNSPADSEAKAQDGSQAETISSATSSSVISTLDLDGVDPSRCDLQAKFVWEQREFDARWEVLANRLEELDLYT</sequence>
<feature type="compositionally biased region" description="Low complexity" evidence="1">
    <location>
        <begin position="1"/>
        <end position="18"/>
    </location>
</feature>
<dbReference type="Proteomes" id="UP000281553">
    <property type="component" value="Unassembled WGS sequence"/>
</dbReference>
<reference evidence="2 3" key="1">
    <citation type="submission" date="2018-11" db="EMBL/GenBank/DDBJ databases">
        <authorList>
            <consortium name="Pathogen Informatics"/>
        </authorList>
    </citation>
    <scope>NUCLEOTIDE SEQUENCE [LARGE SCALE GENOMIC DNA]</scope>
</reference>
<gene>
    <name evidence="2" type="ORF">DILT_LOCUS6737</name>
</gene>
<name>A0A3P7NZ97_DIBLA</name>
<dbReference type="PANTHER" id="PTHR14716">
    <property type="entry name" value="CILIA- AND FLAGELLA-ASSOCIATED PROTEIN 69"/>
    <property type="match status" value="1"/>
</dbReference>
<dbReference type="EMBL" id="UYRU01050254">
    <property type="protein sequence ID" value="VDN10906.1"/>
    <property type="molecule type" value="Genomic_DNA"/>
</dbReference>
<dbReference type="GO" id="GO:1902093">
    <property type="term" value="P:positive regulation of flagellated sperm motility"/>
    <property type="evidence" value="ECO:0007669"/>
    <property type="project" value="TreeGrafter"/>
</dbReference>
<feature type="region of interest" description="Disordered" evidence="1">
    <location>
        <begin position="1"/>
        <end position="52"/>
    </location>
</feature>
<feature type="compositionally biased region" description="Low complexity" evidence="1">
    <location>
        <begin position="27"/>
        <end position="37"/>
    </location>
</feature>
<accession>A0A3P7NZ97</accession>
<dbReference type="OrthoDB" id="191673at2759"/>
<protein>
    <submittedName>
        <fullName evidence="2">Uncharacterized protein</fullName>
    </submittedName>
</protein>
<organism evidence="2 3">
    <name type="scientific">Dibothriocephalus latus</name>
    <name type="common">Fish tapeworm</name>
    <name type="synonym">Diphyllobothrium latum</name>
    <dbReference type="NCBI Taxonomy" id="60516"/>
    <lineage>
        <taxon>Eukaryota</taxon>
        <taxon>Metazoa</taxon>
        <taxon>Spiralia</taxon>
        <taxon>Lophotrochozoa</taxon>
        <taxon>Platyhelminthes</taxon>
        <taxon>Cestoda</taxon>
        <taxon>Eucestoda</taxon>
        <taxon>Diphyllobothriidea</taxon>
        <taxon>Diphyllobothriidae</taxon>
        <taxon>Dibothriocephalus</taxon>
    </lineage>
</organism>
<keyword evidence="3" id="KW-1185">Reference proteome</keyword>
<evidence type="ECO:0000313" key="2">
    <source>
        <dbReference type="EMBL" id="VDN10906.1"/>
    </source>
</evidence>
<proteinExistence type="predicted"/>
<dbReference type="GO" id="GO:0097225">
    <property type="term" value="C:sperm midpiece"/>
    <property type="evidence" value="ECO:0007669"/>
    <property type="project" value="TreeGrafter"/>
</dbReference>
<dbReference type="InterPro" id="IPR048732">
    <property type="entry name" value="CFA69"/>
</dbReference>
<feature type="region of interest" description="Disordered" evidence="1">
    <location>
        <begin position="208"/>
        <end position="231"/>
    </location>
</feature>
<dbReference type="AlphaFoldDB" id="A0A3P7NZ97"/>
<dbReference type="GO" id="GO:0097730">
    <property type="term" value="C:non-motile cilium"/>
    <property type="evidence" value="ECO:0007669"/>
    <property type="project" value="TreeGrafter"/>
</dbReference>